<keyword evidence="3" id="KW-0216">Detoxification</keyword>
<reference evidence="12 13" key="1">
    <citation type="submission" date="2019-08" db="EMBL/GenBank/DDBJ databases">
        <title>Marinobacter ZYF650 sp. nov., a marine bacterium isolated from seawater of the Mariana trench.</title>
        <authorList>
            <person name="Ahmad W."/>
        </authorList>
    </citation>
    <scope>NUCLEOTIDE SEQUENCE [LARGE SCALE GENOMIC DNA]</scope>
    <source>
        <strain evidence="12 13">ZYF650</strain>
    </source>
</reference>
<keyword evidence="5" id="KW-0288">FMN</keyword>
<dbReference type="GO" id="GO:0009636">
    <property type="term" value="P:response to toxic substance"/>
    <property type="evidence" value="ECO:0007669"/>
    <property type="project" value="UniProtKB-KW"/>
</dbReference>
<protein>
    <recommendedName>
        <fullName evidence="11">Nitronate monooxygenase</fullName>
    </recommendedName>
    <alternativeName>
        <fullName evidence="9">Propionate 3-nitronate monooxygenase</fullName>
    </alternativeName>
</protein>
<gene>
    <name evidence="12" type="ORF">FWJ25_07685</name>
</gene>
<evidence type="ECO:0000256" key="6">
    <source>
        <dbReference type="ARBA" id="ARBA00022741"/>
    </source>
</evidence>
<evidence type="ECO:0000256" key="3">
    <source>
        <dbReference type="ARBA" id="ARBA00022575"/>
    </source>
</evidence>
<evidence type="ECO:0000256" key="1">
    <source>
        <dbReference type="ARBA" id="ARBA00001917"/>
    </source>
</evidence>
<evidence type="ECO:0000313" key="12">
    <source>
        <dbReference type="EMBL" id="KAA1174125.1"/>
    </source>
</evidence>
<evidence type="ECO:0000256" key="5">
    <source>
        <dbReference type="ARBA" id="ARBA00022643"/>
    </source>
</evidence>
<evidence type="ECO:0000313" key="13">
    <source>
        <dbReference type="Proteomes" id="UP000323161"/>
    </source>
</evidence>
<dbReference type="Gene3D" id="3.20.20.70">
    <property type="entry name" value="Aldolase class I"/>
    <property type="match status" value="1"/>
</dbReference>
<accession>A0A5B0VJ13</accession>
<name>A0A5B0VJ13_9GAMM</name>
<dbReference type="CDD" id="cd04730">
    <property type="entry name" value="NPD_like"/>
    <property type="match status" value="1"/>
</dbReference>
<dbReference type="Proteomes" id="UP000323161">
    <property type="component" value="Unassembled WGS sequence"/>
</dbReference>
<dbReference type="PANTHER" id="PTHR42747:SF3">
    <property type="entry name" value="NITRONATE MONOOXYGENASE-RELATED"/>
    <property type="match status" value="1"/>
</dbReference>
<sequence length="359" mass="38080">MAFSNQLTRVVELCYPIIQAPMVGVSTPELAAAVSNAGGLGSIGIGASSTEKARELISATRALTNKPFNVNVFCHRPATSDHDHESGWINYLRPFFEEFDTPPPQQLAVPYPSFNEHRATLNMLLEERPAVVSFHFGVPAVEWVQALRQAGIVTIGCATTPEEALAVEAAGIDFIVAQGAEAGGHRGVFEPEKGDRLIGTLALIRLINGATKVPVIAAGGLMDGQAISAVMEAGAVGAQLGTAFILCPESAANAGYRAMLKSEQSRETQITSVISGRPARGMVNRFYTDIDCTEAPTIPDYPIAYDAGKALAAAAVSKGSQDFSAYWAGQGAPLARELPAGELIENLIRECRFFQNSSM</sequence>
<dbReference type="InterPro" id="IPR013785">
    <property type="entry name" value="Aldolase_TIM"/>
</dbReference>
<evidence type="ECO:0000256" key="10">
    <source>
        <dbReference type="ARBA" id="ARBA00049401"/>
    </source>
</evidence>
<evidence type="ECO:0000256" key="8">
    <source>
        <dbReference type="ARBA" id="ARBA00023033"/>
    </source>
</evidence>
<evidence type="ECO:0000256" key="4">
    <source>
        <dbReference type="ARBA" id="ARBA00022630"/>
    </source>
</evidence>
<keyword evidence="8 12" id="KW-0503">Monooxygenase</keyword>
<comment type="catalytic activity">
    <reaction evidence="10">
        <text>3 propionate 3-nitronate + 3 O2 + H2O = 3 3-oxopropanoate + 2 nitrate + nitrite + H2O2 + 3 H(+)</text>
        <dbReference type="Rhea" id="RHEA:57332"/>
        <dbReference type="ChEBI" id="CHEBI:15377"/>
        <dbReference type="ChEBI" id="CHEBI:15378"/>
        <dbReference type="ChEBI" id="CHEBI:15379"/>
        <dbReference type="ChEBI" id="CHEBI:16240"/>
        <dbReference type="ChEBI" id="CHEBI:16301"/>
        <dbReference type="ChEBI" id="CHEBI:17632"/>
        <dbReference type="ChEBI" id="CHEBI:33190"/>
        <dbReference type="ChEBI" id="CHEBI:136067"/>
    </reaction>
</comment>
<evidence type="ECO:0000256" key="9">
    <source>
        <dbReference type="ARBA" id="ARBA00031155"/>
    </source>
</evidence>
<evidence type="ECO:0000256" key="7">
    <source>
        <dbReference type="ARBA" id="ARBA00023002"/>
    </source>
</evidence>
<dbReference type="RefSeq" id="WP_149599691.1">
    <property type="nucleotide sequence ID" value="NZ_VTUU01000003.1"/>
</dbReference>
<comment type="caution">
    <text evidence="12">The sequence shown here is derived from an EMBL/GenBank/DDBJ whole genome shotgun (WGS) entry which is preliminary data.</text>
</comment>
<keyword evidence="7" id="KW-0560">Oxidoreductase</keyword>
<evidence type="ECO:0000256" key="11">
    <source>
        <dbReference type="ARBA" id="ARBA00067136"/>
    </source>
</evidence>
<proteinExistence type="inferred from homology"/>
<comment type="cofactor">
    <cofactor evidence="1">
        <name>FMN</name>
        <dbReference type="ChEBI" id="CHEBI:58210"/>
    </cofactor>
</comment>
<keyword evidence="13" id="KW-1185">Reference proteome</keyword>
<dbReference type="Pfam" id="PF03060">
    <property type="entry name" value="NMO"/>
    <property type="match status" value="1"/>
</dbReference>
<keyword evidence="4" id="KW-0285">Flavoprotein</keyword>
<dbReference type="FunFam" id="3.20.20.70:FF:000154">
    <property type="entry name" value="Probable nitronate monooxygenase"/>
    <property type="match status" value="1"/>
</dbReference>
<dbReference type="AlphaFoldDB" id="A0A5B0VJ13"/>
<dbReference type="GO" id="GO:0018580">
    <property type="term" value="F:nitronate monooxygenase activity"/>
    <property type="evidence" value="ECO:0007669"/>
    <property type="project" value="InterPro"/>
</dbReference>
<dbReference type="GO" id="GO:0000166">
    <property type="term" value="F:nucleotide binding"/>
    <property type="evidence" value="ECO:0007669"/>
    <property type="project" value="UniProtKB-KW"/>
</dbReference>
<keyword evidence="6" id="KW-0547">Nucleotide-binding</keyword>
<dbReference type="EMBL" id="VTUU01000003">
    <property type="protein sequence ID" value="KAA1174125.1"/>
    <property type="molecule type" value="Genomic_DNA"/>
</dbReference>
<comment type="similarity">
    <text evidence="2">Belongs to the nitronate monooxygenase family. NMO class I subfamily.</text>
</comment>
<evidence type="ECO:0000256" key="2">
    <source>
        <dbReference type="ARBA" id="ARBA00009881"/>
    </source>
</evidence>
<dbReference type="InterPro" id="IPR004136">
    <property type="entry name" value="NMO"/>
</dbReference>
<dbReference type="SUPFAM" id="SSF51412">
    <property type="entry name" value="Inosine monophosphate dehydrogenase (IMPDH)"/>
    <property type="match status" value="1"/>
</dbReference>
<dbReference type="PANTHER" id="PTHR42747">
    <property type="entry name" value="NITRONATE MONOOXYGENASE-RELATED"/>
    <property type="match status" value="1"/>
</dbReference>
<organism evidence="12 13">
    <name type="scientific">Marinobacter salinexigens</name>
    <dbReference type="NCBI Taxonomy" id="2919747"/>
    <lineage>
        <taxon>Bacteria</taxon>
        <taxon>Pseudomonadati</taxon>
        <taxon>Pseudomonadota</taxon>
        <taxon>Gammaproteobacteria</taxon>
        <taxon>Pseudomonadales</taxon>
        <taxon>Marinobacteraceae</taxon>
        <taxon>Marinobacter</taxon>
    </lineage>
</organism>